<gene>
    <name evidence="5" type="primary">LOC116297671</name>
</gene>
<dbReference type="KEGG" id="aten:116297671"/>
<keyword evidence="4" id="KW-1185">Reference proteome</keyword>
<evidence type="ECO:0000313" key="5">
    <source>
        <dbReference type="RefSeq" id="XP_031561805.1"/>
    </source>
</evidence>
<dbReference type="Proteomes" id="UP000515163">
    <property type="component" value="Unplaced"/>
</dbReference>
<feature type="region of interest" description="Disordered" evidence="1">
    <location>
        <begin position="270"/>
        <end position="295"/>
    </location>
</feature>
<proteinExistence type="predicted"/>
<dbReference type="InParanoid" id="A0A6P8IAR9"/>
<feature type="signal peptide" evidence="3">
    <location>
        <begin position="1"/>
        <end position="24"/>
    </location>
</feature>
<feature type="transmembrane region" description="Helical" evidence="2">
    <location>
        <begin position="49"/>
        <end position="72"/>
    </location>
</feature>
<evidence type="ECO:0000313" key="4">
    <source>
        <dbReference type="Proteomes" id="UP000515163"/>
    </source>
</evidence>
<feature type="region of interest" description="Disordered" evidence="1">
    <location>
        <begin position="104"/>
        <end position="148"/>
    </location>
</feature>
<keyword evidence="3" id="KW-0732">Signal</keyword>
<dbReference type="OrthoDB" id="10296420at2759"/>
<protein>
    <submittedName>
        <fullName evidence="5">Uncharacterized protein LOC116297671</fullName>
    </submittedName>
</protein>
<keyword evidence="2" id="KW-0812">Transmembrane</keyword>
<evidence type="ECO:0000256" key="3">
    <source>
        <dbReference type="SAM" id="SignalP"/>
    </source>
</evidence>
<name>A0A6P8IAR9_ACTTE</name>
<dbReference type="RefSeq" id="XP_031561805.1">
    <property type="nucleotide sequence ID" value="XM_031705945.1"/>
</dbReference>
<reference evidence="5" key="1">
    <citation type="submission" date="2025-08" db="UniProtKB">
        <authorList>
            <consortium name="RefSeq"/>
        </authorList>
    </citation>
    <scope>IDENTIFICATION</scope>
</reference>
<keyword evidence="2" id="KW-1133">Transmembrane helix</keyword>
<evidence type="ECO:0000256" key="1">
    <source>
        <dbReference type="SAM" id="MobiDB-lite"/>
    </source>
</evidence>
<keyword evidence="2" id="KW-0472">Membrane</keyword>
<organism evidence="4 5">
    <name type="scientific">Actinia tenebrosa</name>
    <name type="common">Australian red waratah sea anemone</name>
    <dbReference type="NCBI Taxonomy" id="6105"/>
    <lineage>
        <taxon>Eukaryota</taxon>
        <taxon>Metazoa</taxon>
        <taxon>Cnidaria</taxon>
        <taxon>Anthozoa</taxon>
        <taxon>Hexacorallia</taxon>
        <taxon>Actiniaria</taxon>
        <taxon>Actiniidae</taxon>
        <taxon>Actinia</taxon>
    </lineage>
</organism>
<evidence type="ECO:0000256" key="2">
    <source>
        <dbReference type="SAM" id="Phobius"/>
    </source>
</evidence>
<sequence>MMGIQGRRHFALLVLMSLSLLISSEETILRNRTSMAQDLKECKKAKKDISGALGSLLVIETIFCCYVLFSWARNSRFNLKRKERRSDDPEKDGSGFHMYTEADEGTKQDQNHPKNGQPLASSPQSGMALRPGHQHLPKKSRATEKIPGKRFIERLMARRHNKPNVAQNLDATVLPSNEHVIEEDVGGLVYSEPYEDKVSVATELKFKKPGSFRGKINKDPSPEKEIQLVYYHVLEESTEPNANLSTSPIEYLPGPSEEAREDVYYYCDSNNPENEKIEDSKTAPPKPLPLVASNNSELEDDTYYSCVAEESTNSPSQTNPKKVLLPLPQISKEMSSPRPTTSAGFAAAQQKTHFHGWDNQTRNQTAKPIDKSSLKGNLMINAHMIQEMKSRVANKKFGN</sequence>
<dbReference type="AlphaFoldDB" id="A0A6P8IAR9"/>
<accession>A0A6P8IAR9</accession>
<feature type="chain" id="PRO_5028102285" evidence="3">
    <location>
        <begin position="25"/>
        <end position="399"/>
    </location>
</feature>
<dbReference type="GeneID" id="116297671"/>